<proteinExistence type="predicted"/>
<dbReference type="Proteomes" id="UP000183832">
    <property type="component" value="Unassembled WGS sequence"/>
</dbReference>
<evidence type="ECO:0000313" key="1">
    <source>
        <dbReference type="EMBL" id="CRK94482.1"/>
    </source>
</evidence>
<sequence>MEKLSNVEKKLLRLPQTHLNLRHFPVTWYDVLSHLILSITKILSQRVAMLAVCKQSFRHSDQQSLLFFRWEKLTKHLFIGDKKV</sequence>
<organism evidence="1 2">
    <name type="scientific">Clunio marinus</name>
    <dbReference type="NCBI Taxonomy" id="568069"/>
    <lineage>
        <taxon>Eukaryota</taxon>
        <taxon>Metazoa</taxon>
        <taxon>Ecdysozoa</taxon>
        <taxon>Arthropoda</taxon>
        <taxon>Hexapoda</taxon>
        <taxon>Insecta</taxon>
        <taxon>Pterygota</taxon>
        <taxon>Neoptera</taxon>
        <taxon>Endopterygota</taxon>
        <taxon>Diptera</taxon>
        <taxon>Nematocera</taxon>
        <taxon>Chironomoidea</taxon>
        <taxon>Chironomidae</taxon>
        <taxon>Clunio</taxon>
    </lineage>
</organism>
<protein>
    <submittedName>
        <fullName evidence="1">CLUMA_CG007988, isoform A</fullName>
    </submittedName>
</protein>
<keyword evidence="2" id="KW-1185">Reference proteome</keyword>
<accession>A0A1J1I407</accession>
<dbReference type="EMBL" id="CVRI01000039">
    <property type="protein sequence ID" value="CRK94482.1"/>
    <property type="molecule type" value="Genomic_DNA"/>
</dbReference>
<evidence type="ECO:0000313" key="2">
    <source>
        <dbReference type="Proteomes" id="UP000183832"/>
    </source>
</evidence>
<name>A0A1J1I407_9DIPT</name>
<reference evidence="1 2" key="1">
    <citation type="submission" date="2015-04" db="EMBL/GenBank/DDBJ databases">
        <authorList>
            <person name="Syromyatnikov M.Y."/>
            <person name="Popov V.N."/>
        </authorList>
    </citation>
    <scope>NUCLEOTIDE SEQUENCE [LARGE SCALE GENOMIC DNA]</scope>
</reference>
<dbReference type="AlphaFoldDB" id="A0A1J1I407"/>
<gene>
    <name evidence="1" type="ORF">CLUMA_CG007988</name>
</gene>